<keyword evidence="3" id="KW-1185">Reference proteome</keyword>
<name>A0A2A7UV06_COMTR</name>
<sequence length="102" mass="11723">MIFSLAPRWLLPALLCALPLSVLADHDDHGHRHKHKGGSYREEFWDGHCKVERKWKRNGEFKEKRKCQAQPMVYHRPPPPVMVYPAAPPGAIVISPQVVIRP</sequence>
<evidence type="ECO:0000256" key="1">
    <source>
        <dbReference type="SAM" id="SignalP"/>
    </source>
</evidence>
<organism evidence="2 3">
    <name type="scientific">Comamonas terrigena</name>
    <dbReference type="NCBI Taxonomy" id="32013"/>
    <lineage>
        <taxon>Bacteria</taxon>
        <taxon>Pseudomonadati</taxon>
        <taxon>Pseudomonadota</taxon>
        <taxon>Betaproteobacteria</taxon>
        <taxon>Burkholderiales</taxon>
        <taxon>Comamonadaceae</taxon>
        <taxon>Comamonas</taxon>
    </lineage>
</organism>
<protein>
    <recommendedName>
        <fullName evidence="4">Membrane lipoprotein, cell wall extensin motif</fullName>
    </recommendedName>
</protein>
<accession>A0A2A7UV06</accession>
<evidence type="ECO:0000313" key="3">
    <source>
        <dbReference type="Proteomes" id="UP000220246"/>
    </source>
</evidence>
<feature type="chain" id="PRO_5012721376" description="Membrane lipoprotein, cell wall extensin motif" evidence="1">
    <location>
        <begin position="25"/>
        <end position="102"/>
    </location>
</feature>
<dbReference type="OrthoDB" id="6931506at2"/>
<dbReference type="Proteomes" id="UP000220246">
    <property type="component" value="Unassembled WGS sequence"/>
</dbReference>
<dbReference type="RefSeq" id="WP_066534954.1">
    <property type="nucleotide sequence ID" value="NZ_PDEA01000001.1"/>
</dbReference>
<feature type="signal peptide" evidence="1">
    <location>
        <begin position="1"/>
        <end position="24"/>
    </location>
</feature>
<gene>
    <name evidence="2" type="ORF">CRM82_11325</name>
</gene>
<keyword evidence="1" id="KW-0732">Signal</keyword>
<evidence type="ECO:0008006" key="4">
    <source>
        <dbReference type="Google" id="ProtNLM"/>
    </source>
</evidence>
<dbReference type="GeneID" id="80801200"/>
<proteinExistence type="predicted"/>
<reference evidence="3" key="1">
    <citation type="submission" date="2017-09" db="EMBL/GenBank/DDBJ databases">
        <title>FDA dAtabase for Regulatory Grade micrObial Sequences (FDA-ARGOS): Supporting development and validation of Infectious Disease Dx tests.</title>
        <authorList>
            <person name="Minogue T."/>
            <person name="Wolcott M."/>
            <person name="Wasieloski L."/>
            <person name="Aguilar W."/>
            <person name="Moore D."/>
            <person name="Tallon L."/>
            <person name="Sadzewicz L."/>
            <person name="Ott S."/>
            <person name="Zhao X."/>
            <person name="Nagaraj S."/>
            <person name="Vavikolanu K."/>
            <person name="Aluvathingal J."/>
            <person name="Nadendla S."/>
            <person name="Sichtig H."/>
        </authorList>
    </citation>
    <scope>NUCLEOTIDE SEQUENCE [LARGE SCALE GENOMIC DNA]</scope>
    <source>
        <strain evidence="3">FDAARGOS_394</strain>
    </source>
</reference>
<evidence type="ECO:0000313" key="2">
    <source>
        <dbReference type="EMBL" id="PEH89103.1"/>
    </source>
</evidence>
<dbReference type="EMBL" id="PDEA01000001">
    <property type="protein sequence ID" value="PEH89103.1"/>
    <property type="molecule type" value="Genomic_DNA"/>
</dbReference>
<dbReference type="STRING" id="1219032.GCA_001515545_01434"/>
<dbReference type="AlphaFoldDB" id="A0A2A7UV06"/>
<comment type="caution">
    <text evidence="2">The sequence shown here is derived from an EMBL/GenBank/DDBJ whole genome shotgun (WGS) entry which is preliminary data.</text>
</comment>